<dbReference type="InterPro" id="IPR018958">
    <property type="entry name" value="Knr4/Smi1-like_dom"/>
</dbReference>
<feature type="domain" description="ApaG" evidence="3">
    <location>
        <begin position="297"/>
        <end position="433"/>
    </location>
</feature>
<dbReference type="SMART" id="SM00860">
    <property type="entry name" value="SMI1_KNR4"/>
    <property type="match status" value="1"/>
</dbReference>
<keyword evidence="5" id="KW-1185">Reference proteome</keyword>
<organism evidence="4 5">
    <name type="scientific">Stichopus japonicus</name>
    <name type="common">Sea cucumber</name>
    <dbReference type="NCBI Taxonomy" id="307972"/>
    <lineage>
        <taxon>Eukaryota</taxon>
        <taxon>Metazoa</taxon>
        <taxon>Echinodermata</taxon>
        <taxon>Eleutherozoa</taxon>
        <taxon>Echinozoa</taxon>
        <taxon>Holothuroidea</taxon>
        <taxon>Aspidochirotacea</taxon>
        <taxon>Aspidochirotida</taxon>
        <taxon>Stichopodidae</taxon>
        <taxon>Apostichopus</taxon>
    </lineage>
</organism>
<dbReference type="PANTHER" id="PTHR46550">
    <property type="entry name" value="F-BOX ONLY PROTEIN 3"/>
    <property type="match status" value="1"/>
</dbReference>
<dbReference type="InterPro" id="IPR037883">
    <property type="entry name" value="Knr4/Smi1-like_sf"/>
</dbReference>
<dbReference type="SMART" id="SM00256">
    <property type="entry name" value="FBOX"/>
    <property type="match status" value="1"/>
</dbReference>
<dbReference type="EMBL" id="MRZV01000386">
    <property type="protein sequence ID" value="PIK51153.1"/>
    <property type="molecule type" value="Genomic_DNA"/>
</dbReference>
<dbReference type="SUPFAM" id="SSF160631">
    <property type="entry name" value="SMI1/KNR4-like"/>
    <property type="match status" value="1"/>
</dbReference>
<dbReference type="GO" id="GO:0005737">
    <property type="term" value="C:cytoplasm"/>
    <property type="evidence" value="ECO:0007669"/>
    <property type="project" value="TreeGrafter"/>
</dbReference>
<accession>A0A2G8KT15</accession>
<evidence type="ECO:0000256" key="2">
    <source>
        <dbReference type="ARBA" id="ARBA00022786"/>
    </source>
</evidence>
<comment type="caution">
    <text evidence="4">The sequence shown here is derived from an EMBL/GenBank/DDBJ whole genome shotgun (WGS) entry which is preliminary data.</text>
</comment>
<evidence type="ECO:0000313" key="4">
    <source>
        <dbReference type="EMBL" id="PIK51153.1"/>
    </source>
</evidence>
<dbReference type="Pfam" id="PF09346">
    <property type="entry name" value="SMI1_KNR4"/>
    <property type="match status" value="1"/>
</dbReference>
<keyword evidence="2" id="KW-0833">Ubl conjugation pathway</keyword>
<reference evidence="4 5" key="1">
    <citation type="journal article" date="2017" name="PLoS Biol.">
        <title>The sea cucumber genome provides insights into morphological evolution and visceral regeneration.</title>
        <authorList>
            <person name="Zhang X."/>
            <person name="Sun L."/>
            <person name="Yuan J."/>
            <person name="Sun Y."/>
            <person name="Gao Y."/>
            <person name="Zhang L."/>
            <person name="Li S."/>
            <person name="Dai H."/>
            <person name="Hamel J.F."/>
            <person name="Liu C."/>
            <person name="Yu Y."/>
            <person name="Liu S."/>
            <person name="Lin W."/>
            <person name="Guo K."/>
            <person name="Jin S."/>
            <person name="Xu P."/>
            <person name="Storey K.B."/>
            <person name="Huan P."/>
            <person name="Zhang T."/>
            <person name="Zhou Y."/>
            <person name="Zhang J."/>
            <person name="Lin C."/>
            <person name="Li X."/>
            <person name="Xing L."/>
            <person name="Huo D."/>
            <person name="Sun M."/>
            <person name="Wang L."/>
            <person name="Mercier A."/>
            <person name="Li F."/>
            <person name="Yang H."/>
            <person name="Xiang J."/>
        </authorList>
    </citation>
    <scope>NUCLEOTIDE SEQUENCE [LARGE SCALE GENOMIC DNA]</scope>
    <source>
        <strain evidence="4">Shaxun</strain>
        <tissue evidence="4">Muscle</tissue>
    </source>
</reference>
<dbReference type="InterPro" id="IPR036767">
    <property type="entry name" value="ApaG_sf"/>
</dbReference>
<name>A0A2G8KT15_STIJA</name>
<proteinExistence type="predicted"/>
<dbReference type="InterPro" id="IPR036047">
    <property type="entry name" value="F-box-like_dom_sf"/>
</dbReference>
<dbReference type="InterPro" id="IPR001810">
    <property type="entry name" value="F-box_dom"/>
</dbReference>
<dbReference type="Pfam" id="PF12937">
    <property type="entry name" value="F-box-like"/>
    <property type="match status" value="1"/>
</dbReference>
<evidence type="ECO:0000313" key="5">
    <source>
        <dbReference type="Proteomes" id="UP000230750"/>
    </source>
</evidence>
<dbReference type="OrthoDB" id="2305498at2759"/>
<dbReference type="SUPFAM" id="SSF81383">
    <property type="entry name" value="F-box domain"/>
    <property type="match status" value="1"/>
</dbReference>
<dbReference type="InterPro" id="IPR052121">
    <property type="entry name" value="F-box_SCF_Substrate_Recog"/>
</dbReference>
<dbReference type="Pfam" id="PF04379">
    <property type="entry name" value="DUF525"/>
    <property type="match status" value="1"/>
</dbReference>
<dbReference type="Gene3D" id="2.60.40.1470">
    <property type="entry name" value="ApaG domain"/>
    <property type="match status" value="1"/>
</dbReference>
<gene>
    <name evidence="4" type="ORF">BSL78_11942</name>
</gene>
<protein>
    <recommendedName>
        <fullName evidence="3">ApaG domain-containing protein</fullName>
    </recommendedName>
</protein>
<feature type="non-terminal residue" evidence="4">
    <location>
        <position position="1"/>
    </location>
</feature>
<dbReference type="Proteomes" id="UP000230750">
    <property type="component" value="Unassembled WGS sequence"/>
</dbReference>
<dbReference type="PANTHER" id="PTHR46550:SF1">
    <property type="entry name" value="F-BOX PROTEIN 3"/>
    <property type="match status" value="1"/>
</dbReference>
<dbReference type="PROSITE" id="PS51087">
    <property type="entry name" value="APAG"/>
    <property type="match status" value="1"/>
</dbReference>
<evidence type="ECO:0000256" key="1">
    <source>
        <dbReference type="ARBA" id="ARBA00004906"/>
    </source>
</evidence>
<sequence>KYQKDISLRTNTMGCHVQLFRLPEEVIADNIFCYLDLKSLVRVSQTCKRLRNCAYTDGNWKILCQRYWLLTERERSTWREDFIAWYIDLGRYMYVYGPIRRLWDRILGCVRIKSPAIYETLNGPPATEQALDDIEYRLQRPLPKELRCSYRICNGQNLKTSHSRETEYGLLGMLIANNYSVCEVLLSAEGILRNLSQENKRRNAVHFTNRFIYPPGLHSTCNGKPGFSMRVCLKDNGDVRIGNVCIQMDETDAVVPTFVYASNFTEWLEQLACRLESKALMVNEGKISQFNSSSEGPLEMKKVKLDVATVLIPEFSSLVKSNAKLMHAYQITMSMADGILPKYCCTLETRQLEITEHDAESNQRTQEVQGEGVIAGERPTLKPGTKFTFASWTPLTAIEGFMTGNFKFKSNFDQRCFSVPCPKFEFRCPQIKNFKFD</sequence>
<evidence type="ECO:0000259" key="3">
    <source>
        <dbReference type="PROSITE" id="PS51087"/>
    </source>
</evidence>
<dbReference type="SUPFAM" id="SSF110069">
    <property type="entry name" value="ApaG-like"/>
    <property type="match status" value="1"/>
</dbReference>
<dbReference type="InterPro" id="IPR007474">
    <property type="entry name" value="ApaG_domain"/>
</dbReference>
<dbReference type="STRING" id="307972.A0A2G8KT15"/>
<dbReference type="Gene3D" id="1.20.1280.50">
    <property type="match status" value="1"/>
</dbReference>
<comment type="pathway">
    <text evidence="1">Protein modification; protein ubiquitination.</text>
</comment>
<dbReference type="AlphaFoldDB" id="A0A2G8KT15"/>